<gene>
    <name evidence="1" type="ORF">Tci_036551</name>
</gene>
<proteinExistence type="predicted"/>
<comment type="caution">
    <text evidence="1">The sequence shown here is derived from an EMBL/GenBank/DDBJ whole genome shotgun (WGS) entry which is preliminary data.</text>
</comment>
<accession>A0A6L2LRY7</accession>
<dbReference type="EMBL" id="BKCJ010005044">
    <property type="protein sequence ID" value="GEU64573.1"/>
    <property type="molecule type" value="Genomic_DNA"/>
</dbReference>
<evidence type="ECO:0000313" key="1">
    <source>
        <dbReference type="EMBL" id="GEU64573.1"/>
    </source>
</evidence>
<organism evidence="1">
    <name type="scientific">Tanacetum cinerariifolium</name>
    <name type="common">Dalmatian daisy</name>
    <name type="synonym">Chrysanthemum cinerariifolium</name>
    <dbReference type="NCBI Taxonomy" id="118510"/>
    <lineage>
        <taxon>Eukaryota</taxon>
        <taxon>Viridiplantae</taxon>
        <taxon>Streptophyta</taxon>
        <taxon>Embryophyta</taxon>
        <taxon>Tracheophyta</taxon>
        <taxon>Spermatophyta</taxon>
        <taxon>Magnoliopsida</taxon>
        <taxon>eudicotyledons</taxon>
        <taxon>Gunneridae</taxon>
        <taxon>Pentapetalae</taxon>
        <taxon>asterids</taxon>
        <taxon>campanulids</taxon>
        <taxon>Asterales</taxon>
        <taxon>Asteraceae</taxon>
        <taxon>Asteroideae</taxon>
        <taxon>Anthemideae</taxon>
        <taxon>Anthemidinae</taxon>
        <taxon>Tanacetum</taxon>
    </lineage>
</organism>
<name>A0A6L2LRY7_TANCI</name>
<reference evidence="1" key="1">
    <citation type="journal article" date="2019" name="Sci. Rep.">
        <title>Draft genome of Tanacetum cinerariifolium, the natural source of mosquito coil.</title>
        <authorList>
            <person name="Yamashiro T."/>
            <person name="Shiraishi A."/>
            <person name="Satake H."/>
            <person name="Nakayama K."/>
        </authorList>
    </citation>
    <scope>NUCLEOTIDE SEQUENCE</scope>
</reference>
<sequence>MLILKCGDVLMLMIKVQSLGGNWTTKQEIGYSRFLFFRIVKFEHTSDDSLFLIVRSASKSTDFTKSLKKLEMSLGLLTVVVTLRVKTLILAINCRQNNIDTCSLFGT</sequence>
<dbReference type="AlphaFoldDB" id="A0A6L2LRY7"/>
<protein>
    <submittedName>
        <fullName evidence="1">Uncharacterized protein</fullName>
    </submittedName>
</protein>